<dbReference type="AlphaFoldDB" id="A0A0K6FXX4"/>
<dbReference type="PANTHER" id="PTHR16134:SF119">
    <property type="entry name" value="AT02038P-RELATED"/>
    <property type="match status" value="1"/>
</dbReference>
<dbReference type="Proteomes" id="UP000044841">
    <property type="component" value="Unassembled WGS sequence"/>
</dbReference>
<proteinExistence type="predicted"/>
<dbReference type="EMBL" id="CYGV01001217">
    <property type="protein sequence ID" value="CUA71121.1"/>
    <property type="molecule type" value="Genomic_DNA"/>
</dbReference>
<evidence type="ECO:0000313" key="2">
    <source>
        <dbReference type="EMBL" id="CUA71121.1"/>
    </source>
</evidence>
<protein>
    <submittedName>
        <fullName evidence="2">G8 domain-containing protein DDB_G0286311</fullName>
    </submittedName>
</protein>
<sequence>MSNELSAAGDQLSSALDRYAQACSTTRDACLNGGQINNSPELLTSLDKQSSAITLYIQKLEAARASIQAARGSIPKVAPVSALPAEILGRIFRLVLPGQKCLVQRGYDGSISGIKYSIYPDALAHVCSFWRRVAITTPNLWTHIDIAVDHTLNPGLFARAKAYAIRAGQLPLEIHISDPGSKREQERSSAIREGKLRPGQPGYDKSHVWDDLHEFRILASDSANIKSLEIDLRVYNRYRETYYTMLEYFFARCKPGVFNKYITSNPYLFPSPFIEPAETPHSSDGALLAVPIRQLDEVWLGITSVRVGALCPHWKTTIYHGLVELYIDDGIPQIFILDLVNILKSSPKLQVFHFKAPLADDEDEIVNVNPIHLQDLRELSLIIQDDDFSTSKIIQSITPGTQPLCLSLADAPREEIVEFCSRANVTRLYIWRPGYMIPILNQCRRLETLVLNERYGDDADLSSILDDDNDADDAHGQSGVTPQPAHTVTRIHTLYVLWHAEIPFENIKAAVEKYSIQRLLIYCDEISYQADVGRVVSKNTRNIRAKLSTITACPTIEYHPEAYPEHYSEDELNDPDGWIRELVRFSIIVTVGHKYWTSYYSMSNELSTAGDQLGSVLDRYAQACSTTRDACLNGGQMNNSPELLANLEKQSSAITLYLRELEEARASIQAARGSIPKVAPVSALPAEILGRIFRLVLPGQTCLVQRGYDGSISGIKYPIHPDALAHVCSFWRRVAITSPSLWTHIDIAVDHSLNPGLFARAKVYTVRAGQLPLEIHISDPGSKREQERSSAIQEGKLKLGHPGYDASHVWDDLHDFRITSDSVNIKTLQMDLHVYNRYRETYYTMLEYFFARSKPGALTNYIALCSTSWAQSYFIEPAETPHSSDRALLAVPIRQLDEVWLGISSVRINGLCPYWTSKMYHGLVELYIGDGIPEIFASDLVNILKSSPKLRVFHFKAQLNGPDEDEAADTNHIYLQDLRELSLMIREDHFSVSRILQWITPGTEPLCLSLADAPREEIVGFCSRANVTRLYIWRPGYMIPILNQCRRLETLVLNALYGDGADLSSILDNEDDADTDDAEGQSGLTSQPAHTVTRIHTLYVLWHAEIPSENIKAAVEKYSIQRLLIYYGKISYQADVGRVVSKNTRNIRAKLSTITACPTIEYHPEAYPEHYSEDELNDPDGWIRELTRS</sequence>
<evidence type="ECO:0000256" key="1">
    <source>
        <dbReference type="SAM" id="MobiDB-lite"/>
    </source>
</evidence>
<evidence type="ECO:0000313" key="3">
    <source>
        <dbReference type="Proteomes" id="UP000044841"/>
    </source>
</evidence>
<keyword evidence="3" id="KW-1185">Reference proteome</keyword>
<feature type="region of interest" description="Disordered" evidence="1">
    <location>
        <begin position="178"/>
        <end position="199"/>
    </location>
</feature>
<feature type="compositionally biased region" description="Basic and acidic residues" evidence="1">
    <location>
        <begin position="180"/>
        <end position="196"/>
    </location>
</feature>
<organism evidence="2 3">
    <name type="scientific">Rhizoctonia solani</name>
    <dbReference type="NCBI Taxonomy" id="456999"/>
    <lineage>
        <taxon>Eukaryota</taxon>
        <taxon>Fungi</taxon>
        <taxon>Dikarya</taxon>
        <taxon>Basidiomycota</taxon>
        <taxon>Agaricomycotina</taxon>
        <taxon>Agaricomycetes</taxon>
        <taxon>Cantharellales</taxon>
        <taxon>Ceratobasidiaceae</taxon>
        <taxon>Rhizoctonia</taxon>
    </lineage>
</organism>
<gene>
    <name evidence="2" type="ORF">RSOLAG22IIIB_09335</name>
</gene>
<reference evidence="2 3" key="1">
    <citation type="submission" date="2015-07" db="EMBL/GenBank/DDBJ databases">
        <authorList>
            <person name="Noorani M."/>
        </authorList>
    </citation>
    <scope>NUCLEOTIDE SEQUENCE [LARGE SCALE GENOMIC DNA]</scope>
    <source>
        <strain evidence="2">BBA 69670</strain>
    </source>
</reference>
<dbReference type="PANTHER" id="PTHR16134">
    <property type="entry name" value="F-BOX/TPR REPEAT PROTEIN POF3"/>
    <property type="match status" value="1"/>
</dbReference>
<name>A0A0K6FXX4_9AGAM</name>
<accession>A0A0K6FXX4</accession>
<dbReference type="Gene3D" id="1.20.1280.50">
    <property type="match status" value="2"/>
</dbReference>